<protein>
    <submittedName>
        <fullName evidence="4">Porin family protein</fullName>
    </submittedName>
</protein>
<evidence type="ECO:0000256" key="1">
    <source>
        <dbReference type="ARBA" id="ARBA00022729"/>
    </source>
</evidence>
<dbReference type="EMBL" id="JAUKWQ010000002">
    <property type="protein sequence ID" value="MDO1582066.1"/>
    <property type="molecule type" value="Genomic_DNA"/>
</dbReference>
<feature type="chain" id="PRO_5046234358" evidence="2">
    <location>
        <begin position="22"/>
        <end position="285"/>
    </location>
</feature>
<dbReference type="InterPro" id="IPR027385">
    <property type="entry name" value="Beta-barrel_OMP"/>
</dbReference>
<evidence type="ECO:0000259" key="3">
    <source>
        <dbReference type="Pfam" id="PF13505"/>
    </source>
</evidence>
<proteinExistence type="predicted"/>
<reference evidence="4" key="1">
    <citation type="journal article" date="2015" name="Int. J. Syst. Evol. Microbiol.">
        <title>Rhizobium oryzicola sp. nov., potential plant-growth-promoting endophytic bacteria isolated from rice roots.</title>
        <authorList>
            <person name="Zhang X.X."/>
            <person name="Gao J.S."/>
            <person name="Cao Y.H."/>
            <person name="Sheirdil R.A."/>
            <person name="Wang X.C."/>
            <person name="Zhang L."/>
        </authorList>
    </citation>
    <scope>NUCLEOTIDE SEQUENCE</scope>
    <source>
        <strain evidence="4">05753</strain>
    </source>
</reference>
<keyword evidence="5" id="KW-1185">Reference proteome</keyword>
<dbReference type="RefSeq" id="WP_302076212.1">
    <property type="nucleotide sequence ID" value="NZ_JAUKWQ010000002.1"/>
</dbReference>
<accession>A0ABT8SVJ9</accession>
<gene>
    <name evidence="4" type="ORF">Q2T52_08155</name>
</gene>
<sequence length="285" mass="30871">MRKSLFGALAVVLGAAWGAQSADLYQPQPEPPLQAPEVAIQQSSSGWYLRGDVGYGFKDLRGANFYQGNDFSEKVGFSHSELKDSFILGAGVGYQVNNYLRTDLTFDYLFKSKFEGSTVGGGSEFGACVDSCTSRDRSNMRAYSLLANAYVDLGTYGYVTPYLGAGIGGTYVKWDKLRNTSCADDGSGCDDTVEHGGKGSWRFTYALMAGASIDVTCNLKADIGYRYRHVNGGDMFGWAENGGPGFDKGFDVHEARLGARYTFGGCDQPTYMPPAEVPVQPIVYK</sequence>
<evidence type="ECO:0000313" key="4">
    <source>
        <dbReference type="EMBL" id="MDO1582066.1"/>
    </source>
</evidence>
<evidence type="ECO:0000256" key="2">
    <source>
        <dbReference type="SAM" id="SignalP"/>
    </source>
</evidence>
<dbReference type="Proteomes" id="UP001169006">
    <property type="component" value="Unassembled WGS sequence"/>
</dbReference>
<evidence type="ECO:0000313" key="5">
    <source>
        <dbReference type="Proteomes" id="UP001169006"/>
    </source>
</evidence>
<reference evidence="4" key="2">
    <citation type="submission" date="2023-07" db="EMBL/GenBank/DDBJ databases">
        <authorList>
            <person name="Sun H."/>
        </authorList>
    </citation>
    <scope>NUCLEOTIDE SEQUENCE</scope>
    <source>
        <strain evidence="4">05753</strain>
    </source>
</reference>
<organism evidence="4 5">
    <name type="scientific">Rhizobium oryzicola</name>
    <dbReference type="NCBI Taxonomy" id="1232668"/>
    <lineage>
        <taxon>Bacteria</taxon>
        <taxon>Pseudomonadati</taxon>
        <taxon>Pseudomonadota</taxon>
        <taxon>Alphaproteobacteria</taxon>
        <taxon>Hyphomicrobiales</taxon>
        <taxon>Rhizobiaceae</taxon>
        <taxon>Rhizobium/Agrobacterium group</taxon>
        <taxon>Rhizobium</taxon>
    </lineage>
</organism>
<dbReference type="SUPFAM" id="SSF56925">
    <property type="entry name" value="OMPA-like"/>
    <property type="match status" value="1"/>
</dbReference>
<comment type="caution">
    <text evidence="4">The sequence shown here is derived from an EMBL/GenBank/DDBJ whole genome shotgun (WGS) entry which is preliminary data.</text>
</comment>
<dbReference type="Pfam" id="PF13505">
    <property type="entry name" value="OMP_b-brl"/>
    <property type="match status" value="1"/>
</dbReference>
<feature type="domain" description="Outer membrane protein beta-barrel" evidence="3">
    <location>
        <begin position="38"/>
        <end position="263"/>
    </location>
</feature>
<dbReference type="Gene3D" id="2.40.160.20">
    <property type="match status" value="1"/>
</dbReference>
<name>A0ABT8SVJ9_9HYPH</name>
<dbReference type="InterPro" id="IPR011250">
    <property type="entry name" value="OMP/PagP_B-barrel"/>
</dbReference>
<feature type="signal peptide" evidence="2">
    <location>
        <begin position="1"/>
        <end position="21"/>
    </location>
</feature>
<keyword evidence="1 2" id="KW-0732">Signal</keyword>